<protein>
    <submittedName>
        <fullName evidence="1">Uncharacterized protein</fullName>
    </submittedName>
</protein>
<dbReference type="AlphaFoldDB" id="A0A7T1WS93"/>
<dbReference type="RefSeq" id="WP_197351077.1">
    <property type="nucleotide sequence ID" value="NZ_CP048882.1"/>
</dbReference>
<dbReference type="EMBL" id="CP048882">
    <property type="protein sequence ID" value="QPP07286.1"/>
    <property type="molecule type" value="Genomic_DNA"/>
</dbReference>
<accession>A0A7T1WS93</accession>
<proteinExistence type="predicted"/>
<evidence type="ECO:0000313" key="1">
    <source>
        <dbReference type="EMBL" id="QPP07286.1"/>
    </source>
</evidence>
<keyword evidence="2" id="KW-1185">Reference proteome</keyword>
<sequence length="69" mass="7681">MAMRFPALLGLPVEAGVLDGYTVALTVERFFGRPSLWWHAWAPDGSYAGHTNNGRWLALLIAQHRQTTS</sequence>
<dbReference type="KEGG" id="sbat:G4Z16_13830"/>
<name>A0A7T1WS93_9ACTN</name>
<reference evidence="2" key="1">
    <citation type="submission" date="2020-02" db="EMBL/GenBank/DDBJ databases">
        <title>Streptomyces sp. ASO4wet.</title>
        <authorList>
            <person name="Risdian C."/>
            <person name="Landwehr W."/>
            <person name="Schupp P."/>
            <person name="Wink J."/>
        </authorList>
    </citation>
    <scope>NUCLEOTIDE SEQUENCE [LARGE SCALE GENOMIC DNA]</scope>
    <source>
        <strain evidence="2">ASO4wet</strain>
    </source>
</reference>
<gene>
    <name evidence="1" type="ORF">G4Z16_13830</name>
</gene>
<evidence type="ECO:0000313" key="2">
    <source>
        <dbReference type="Proteomes" id="UP000595046"/>
    </source>
</evidence>
<organism evidence="1 2">
    <name type="scientific">Streptomyces bathyalis</name>
    <dbReference type="NCBI Taxonomy" id="2710756"/>
    <lineage>
        <taxon>Bacteria</taxon>
        <taxon>Bacillati</taxon>
        <taxon>Actinomycetota</taxon>
        <taxon>Actinomycetes</taxon>
        <taxon>Kitasatosporales</taxon>
        <taxon>Streptomycetaceae</taxon>
        <taxon>Streptomyces</taxon>
    </lineage>
</organism>
<dbReference type="Proteomes" id="UP000595046">
    <property type="component" value="Chromosome"/>
</dbReference>